<evidence type="ECO:0000256" key="2">
    <source>
        <dbReference type="ARBA" id="ARBA00023315"/>
    </source>
</evidence>
<keyword evidence="2" id="KW-0012">Acyltransferase</keyword>
<proteinExistence type="predicted"/>
<protein>
    <recommendedName>
        <fullName evidence="3">N-acetyltransferase domain-containing protein</fullName>
    </recommendedName>
</protein>
<dbReference type="Gene3D" id="3.40.630.30">
    <property type="match status" value="1"/>
</dbReference>
<dbReference type="PROSITE" id="PS51186">
    <property type="entry name" value="GNAT"/>
    <property type="match status" value="1"/>
</dbReference>
<reference evidence="4" key="1">
    <citation type="submission" date="2016-06" db="EMBL/GenBank/DDBJ databases">
        <authorList>
            <person name="Van Tyne D."/>
        </authorList>
    </citation>
    <scope>NUCLEOTIDE SEQUENCE</scope>
    <source>
        <strain evidence="4">JM9A</strain>
    </source>
</reference>
<dbReference type="RefSeq" id="WP_161870356.1">
    <property type="nucleotide sequence ID" value="NZ_MAEI02000001.1"/>
</dbReference>
<keyword evidence="1" id="KW-0808">Transferase</keyword>
<dbReference type="SUPFAM" id="SSF55729">
    <property type="entry name" value="Acyl-CoA N-acyltransferases (Nat)"/>
    <property type="match status" value="1"/>
</dbReference>
<name>A0ABV0F4P1_9ENTE</name>
<evidence type="ECO:0000313" key="4">
    <source>
        <dbReference type="EMBL" id="MEO1783015.1"/>
    </source>
</evidence>
<reference evidence="4" key="2">
    <citation type="submission" date="2024-02" db="EMBL/GenBank/DDBJ databases">
        <title>The Genome Sequence of Enterococcus diestrammenae JM9A.</title>
        <authorList>
            <person name="Earl A."/>
            <person name="Manson A."/>
            <person name="Gilmore M."/>
            <person name="Sanders J."/>
            <person name="Shea T."/>
            <person name="Howe W."/>
            <person name="Livny J."/>
            <person name="Cuomo C."/>
            <person name="Neafsey D."/>
            <person name="Birren B."/>
        </authorList>
    </citation>
    <scope>NUCLEOTIDE SEQUENCE</scope>
    <source>
        <strain evidence="4">JM9A</strain>
    </source>
</reference>
<evidence type="ECO:0000313" key="5">
    <source>
        <dbReference type="Proteomes" id="UP001429357"/>
    </source>
</evidence>
<dbReference type="Pfam" id="PF00583">
    <property type="entry name" value="Acetyltransf_1"/>
    <property type="match status" value="1"/>
</dbReference>
<accession>A0ABV0F4P1</accession>
<dbReference type="Proteomes" id="UP001429357">
    <property type="component" value="Unassembled WGS sequence"/>
</dbReference>
<comment type="caution">
    <text evidence="4">The sequence shown here is derived from an EMBL/GenBank/DDBJ whole genome shotgun (WGS) entry which is preliminary data.</text>
</comment>
<gene>
    <name evidence="4" type="ORF">BAU18_002633</name>
</gene>
<organism evidence="4 5">
    <name type="scientific">Enterococcus diestrammenae</name>
    <dbReference type="NCBI Taxonomy" id="1155073"/>
    <lineage>
        <taxon>Bacteria</taxon>
        <taxon>Bacillati</taxon>
        <taxon>Bacillota</taxon>
        <taxon>Bacilli</taxon>
        <taxon>Lactobacillales</taxon>
        <taxon>Enterococcaceae</taxon>
        <taxon>Enterococcus</taxon>
    </lineage>
</organism>
<dbReference type="InterPro" id="IPR016181">
    <property type="entry name" value="Acyl_CoA_acyltransferase"/>
</dbReference>
<sequence length="174" mass="19615">MTNVNIRPCDITDLKILKKVGIETFTATFAAQNTPENMQAYLSQAYTDEKLTHEITTPGSTFYLLIESETAEIAGYLKLNVAAAQTETIANNSLEIERIYLRQAFQKQGLGRKMLEFALQQARTLGKSAVWLGVWEHNENAKAFYQKLGFHQVSQHSFLLGADCQNDLILLKEL</sequence>
<dbReference type="InterPro" id="IPR050832">
    <property type="entry name" value="Bact_Acetyltransf"/>
</dbReference>
<evidence type="ECO:0000259" key="3">
    <source>
        <dbReference type="PROSITE" id="PS51186"/>
    </source>
</evidence>
<feature type="domain" description="N-acetyltransferase" evidence="3">
    <location>
        <begin position="4"/>
        <end position="174"/>
    </location>
</feature>
<keyword evidence="5" id="KW-1185">Reference proteome</keyword>
<evidence type="ECO:0000256" key="1">
    <source>
        <dbReference type="ARBA" id="ARBA00022679"/>
    </source>
</evidence>
<dbReference type="PANTHER" id="PTHR43877:SF1">
    <property type="entry name" value="ACETYLTRANSFERASE"/>
    <property type="match status" value="1"/>
</dbReference>
<dbReference type="PANTHER" id="PTHR43877">
    <property type="entry name" value="AMINOALKYLPHOSPHONATE N-ACETYLTRANSFERASE-RELATED-RELATED"/>
    <property type="match status" value="1"/>
</dbReference>
<dbReference type="EMBL" id="MAEI02000001">
    <property type="protein sequence ID" value="MEO1783015.1"/>
    <property type="molecule type" value="Genomic_DNA"/>
</dbReference>
<dbReference type="CDD" id="cd04301">
    <property type="entry name" value="NAT_SF"/>
    <property type="match status" value="1"/>
</dbReference>
<dbReference type="InterPro" id="IPR000182">
    <property type="entry name" value="GNAT_dom"/>
</dbReference>